<organism evidence="8 9">
    <name type="scientific">Winogradskyella marina</name>
    <dbReference type="NCBI Taxonomy" id="2785530"/>
    <lineage>
        <taxon>Bacteria</taxon>
        <taxon>Pseudomonadati</taxon>
        <taxon>Bacteroidota</taxon>
        <taxon>Flavobacteriia</taxon>
        <taxon>Flavobacteriales</taxon>
        <taxon>Flavobacteriaceae</taxon>
        <taxon>Winogradskyella</taxon>
    </lineage>
</organism>
<dbReference type="InterPro" id="IPR004556">
    <property type="entry name" value="HemK-like"/>
</dbReference>
<name>A0ABS0EMA2_9FLAO</name>
<evidence type="ECO:0000259" key="6">
    <source>
        <dbReference type="Pfam" id="PF05175"/>
    </source>
</evidence>
<dbReference type="EC" id="2.1.1.297" evidence="5"/>
<evidence type="ECO:0000256" key="3">
    <source>
        <dbReference type="ARBA" id="ARBA00022691"/>
    </source>
</evidence>
<gene>
    <name evidence="5 8" type="primary">prmC</name>
    <name evidence="8" type="ORF">ITJ86_16015</name>
</gene>
<dbReference type="NCBIfam" id="TIGR00536">
    <property type="entry name" value="hemK_fam"/>
    <property type="match status" value="1"/>
</dbReference>
<dbReference type="GO" id="GO:0102559">
    <property type="term" value="F:peptide chain release factor N(5)-glutamine methyltransferase activity"/>
    <property type="evidence" value="ECO:0007669"/>
    <property type="project" value="UniProtKB-EC"/>
</dbReference>
<feature type="binding site" evidence="5">
    <location>
        <begin position="125"/>
        <end position="129"/>
    </location>
    <ligand>
        <name>S-adenosyl-L-methionine</name>
        <dbReference type="ChEBI" id="CHEBI:59789"/>
    </ligand>
</feature>
<dbReference type="RefSeq" id="WP_195872670.1">
    <property type="nucleotide sequence ID" value="NZ_JADOET010000020.1"/>
</dbReference>
<comment type="catalytic activity">
    <reaction evidence="4 5">
        <text>L-glutaminyl-[peptide chain release factor] + S-adenosyl-L-methionine = N(5)-methyl-L-glutaminyl-[peptide chain release factor] + S-adenosyl-L-homocysteine + H(+)</text>
        <dbReference type="Rhea" id="RHEA:42896"/>
        <dbReference type="Rhea" id="RHEA-COMP:10271"/>
        <dbReference type="Rhea" id="RHEA-COMP:10272"/>
        <dbReference type="ChEBI" id="CHEBI:15378"/>
        <dbReference type="ChEBI" id="CHEBI:30011"/>
        <dbReference type="ChEBI" id="CHEBI:57856"/>
        <dbReference type="ChEBI" id="CHEBI:59789"/>
        <dbReference type="ChEBI" id="CHEBI:61891"/>
        <dbReference type="EC" id="2.1.1.297"/>
    </reaction>
</comment>
<comment type="function">
    <text evidence="5">Methylates the class 1 translation termination release factors RF1/PrfA and RF2/PrfB on the glutamine residue of the universally conserved GGQ motif.</text>
</comment>
<sequence length="295" mass="33642">MVLKELQNIFHIELDAIYGKHEVDSFFYLCTEHYLNVPRIQLTLEPELAITKPETDTFFKALEHLKQQKPIQYLLGETEFFGLPFKVNENVLIPRPETEELVALILQNVKNQDPKTKPITILDIGTGSGCIAISLAKNVPNAKIYALDVSKDALKIAKQNADLNNVKINFIEASILDETCHSALDAESTFDIIVSNPPYIRELEKREILPNVLENEPHLALFVEDDNPLLFYKAITNFAIEKLKPNGQLYFEINQYLGEETKQLLVDAQFKKVELLKDLNGNDRMLKGCKVLEVF</sequence>
<dbReference type="Gene3D" id="3.40.50.150">
    <property type="entry name" value="Vaccinia Virus protein VP39"/>
    <property type="match status" value="1"/>
</dbReference>
<dbReference type="Pfam" id="PF05175">
    <property type="entry name" value="MTS"/>
    <property type="match status" value="1"/>
</dbReference>
<evidence type="ECO:0000256" key="4">
    <source>
        <dbReference type="ARBA" id="ARBA00048391"/>
    </source>
</evidence>
<dbReference type="PANTHER" id="PTHR18895">
    <property type="entry name" value="HEMK METHYLTRANSFERASE"/>
    <property type="match status" value="1"/>
</dbReference>
<evidence type="ECO:0000256" key="5">
    <source>
        <dbReference type="HAMAP-Rule" id="MF_02126"/>
    </source>
</evidence>
<dbReference type="InterPro" id="IPR040758">
    <property type="entry name" value="PrmC_N"/>
</dbReference>
<evidence type="ECO:0000313" key="9">
    <source>
        <dbReference type="Proteomes" id="UP000611215"/>
    </source>
</evidence>
<reference evidence="8 9" key="1">
    <citation type="submission" date="2020-11" db="EMBL/GenBank/DDBJ databases">
        <title>Winogradskyella marina sp. nov., isolated from marine sediment.</title>
        <authorList>
            <person name="Bo J."/>
            <person name="Wang S."/>
            <person name="Song X."/>
            <person name="Du Z."/>
        </authorList>
    </citation>
    <scope>NUCLEOTIDE SEQUENCE [LARGE SCALE GENOMIC DNA]</scope>
    <source>
        <strain evidence="8 9">F6397</strain>
    </source>
</reference>
<protein>
    <recommendedName>
        <fullName evidence="5">Release factor glutamine methyltransferase</fullName>
        <shortName evidence="5">RF MTase</shortName>
        <ecNumber evidence="5">2.1.1.297</ecNumber>
    </recommendedName>
    <alternativeName>
        <fullName evidence="5">N5-glutamine methyltransferase PrmC</fullName>
    </alternativeName>
    <alternativeName>
        <fullName evidence="5">Protein-(glutamine-N5) MTase PrmC</fullName>
    </alternativeName>
    <alternativeName>
        <fullName evidence="5">Protein-glutamine N-methyltransferase PrmC</fullName>
    </alternativeName>
</protein>
<dbReference type="Pfam" id="PF17827">
    <property type="entry name" value="PrmC_N"/>
    <property type="match status" value="1"/>
</dbReference>
<dbReference type="InterPro" id="IPR050320">
    <property type="entry name" value="N5-glutamine_MTase"/>
</dbReference>
<comment type="caution">
    <text evidence="5">Lacks conserved residue(s) required for the propagation of feature annotation.</text>
</comment>
<dbReference type="InterPro" id="IPR002052">
    <property type="entry name" value="DNA_methylase_N6_adenine_CS"/>
</dbReference>
<evidence type="ECO:0000256" key="1">
    <source>
        <dbReference type="ARBA" id="ARBA00022603"/>
    </source>
</evidence>
<dbReference type="Gene3D" id="1.10.8.10">
    <property type="entry name" value="DNA helicase RuvA subunit, C-terminal domain"/>
    <property type="match status" value="1"/>
</dbReference>
<keyword evidence="1 5" id="KW-0489">Methyltransferase</keyword>
<keyword evidence="9" id="KW-1185">Reference proteome</keyword>
<evidence type="ECO:0000259" key="7">
    <source>
        <dbReference type="Pfam" id="PF17827"/>
    </source>
</evidence>
<proteinExistence type="inferred from homology"/>
<dbReference type="GO" id="GO:0032259">
    <property type="term" value="P:methylation"/>
    <property type="evidence" value="ECO:0007669"/>
    <property type="project" value="UniProtKB-KW"/>
</dbReference>
<evidence type="ECO:0000313" key="8">
    <source>
        <dbReference type="EMBL" id="MBF8151413.1"/>
    </source>
</evidence>
<dbReference type="SUPFAM" id="SSF53335">
    <property type="entry name" value="S-adenosyl-L-methionine-dependent methyltransferases"/>
    <property type="match status" value="1"/>
</dbReference>
<feature type="domain" description="Methyltransferase small" evidence="6">
    <location>
        <begin position="104"/>
        <end position="206"/>
    </location>
</feature>
<dbReference type="CDD" id="cd02440">
    <property type="entry name" value="AdoMet_MTases"/>
    <property type="match status" value="1"/>
</dbReference>
<dbReference type="InterPro" id="IPR007848">
    <property type="entry name" value="Small_mtfrase_dom"/>
</dbReference>
<feature type="binding site" evidence="5">
    <location>
        <position position="196"/>
    </location>
    <ligand>
        <name>S-adenosyl-L-methionine</name>
        <dbReference type="ChEBI" id="CHEBI:59789"/>
    </ligand>
</feature>
<keyword evidence="2 5" id="KW-0808">Transferase</keyword>
<evidence type="ECO:0000256" key="2">
    <source>
        <dbReference type="ARBA" id="ARBA00022679"/>
    </source>
</evidence>
<dbReference type="HAMAP" id="MF_02126">
    <property type="entry name" value="RF_methyltr_PrmC"/>
    <property type="match status" value="1"/>
</dbReference>
<dbReference type="InterPro" id="IPR019874">
    <property type="entry name" value="RF_methyltr_PrmC"/>
</dbReference>
<keyword evidence="3 5" id="KW-0949">S-adenosyl-L-methionine</keyword>
<dbReference type="NCBIfam" id="TIGR03534">
    <property type="entry name" value="RF_mod_PrmC"/>
    <property type="match status" value="1"/>
</dbReference>
<dbReference type="PANTHER" id="PTHR18895:SF74">
    <property type="entry name" value="MTRF1L RELEASE FACTOR GLUTAMINE METHYLTRANSFERASE"/>
    <property type="match status" value="1"/>
</dbReference>
<feature type="domain" description="Release factor glutamine methyltransferase N-terminal" evidence="7">
    <location>
        <begin position="29"/>
        <end position="76"/>
    </location>
</feature>
<dbReference type="Proteomes" id="UP000611215">
    <property type="component" value="Unassembled WGS sequence"/>
</dbReference>
<comment type="similarity">
    <text evidence="5">Belongs to the protein N5-glutamine methyltransferase family. PrmC subfamily.</text>
</comment>
<feature type="binding site" evidence="5">
    <location>
        <begin position="196"/>
        <end position="199"/>
    </location>
    <ligand>
        <name>substrate</name>
    </ligand>
</feature>
<dbReference type="EMBL" id="JADOET010000020">
    <property type="protein sequence ID" value="MBF8151413.1"/>
    <property type="molecule type" value="Genomic_DNA"/>
</dbReference>
<accession>A0ABS0EMA2</accession>
<dbReference type="PROSITE" id="PS00092">
    <property type="entry name" value="N6_MTASE"/>
    <property type="match status" value="1"/>
</dbReference>
<comment type="caution">
    <text evidence="8">The sequence shown here is derived from an EMBL/GenBank/DDBJ whole genome shotgun (WGS) entry which is preliminary data.</text>
</comment>
<feature type="binding site" evidence="5">
    <location>
        <position position="148"/>
    </location>
    <ligand>
        <name>S-adenosyl-L-methionine</name>
        <dbReference type="ChEBI" id="CHEBI:59789"/>
    </ligand>
</feature>
<dbReference type="InterPro" id="IPR029063">
    <property type="entry name" value="SAM-dependent_MTases_sf"/>
</dbReference>